<proteinExistence type="predicted"/>
<dbReference type="GO" id="GO:0006310">
    <property type="term" value="P:DNA recombination"/>
    <property type="evidence" value="ECO:0007669"/>
    <property type="project" value="UniProtKB-KW"/>
</dbReference>
<gene>
    <name evidence="3" type="ORF">S01H1_23297</name>
</gene>
<accession>X0TTD8</accession>
<dbReference type="GO" id="GO:0003677">
    <property type="term" value="F:DNA binding"/>
    <property type="evidence" value="ECO:0007669"/>
    <property type="project" value="InterPro"/>
</dbReference>
<evidence type="ECO:0000259" key="2">
    <source>
        <dbReference type="Pfam" id="PF00589"/>
    </source>
</evidence>
<comment type="caution">
    <text evidence="3">The sequence shown here is derived from an EMBL/GenBank/DDBJ whole genome shotgun (WGS) entry which is preliminary data.</text>
</comment>
<organism evidence="3">
    <name type="scientific">marine sediment metagenome</name>
    <dbReference type="NCBI Taxonomy" id="412755"/>
    <lineage>
        <taxon>unclassified sequences</taxon>
        <taxon>metagenomes</taxon>
        <taxon>ecological metagenomes</taxon>
    </lineage>
</organism>
<feature type="non-terminal residue" evidence="3">
    <location>
        <position position="1"/>
    </location>
</feature>
<feature type="domain" description="Tyr recombinase" evidence="2">
    <location>
        <begin position="5"/>
        <end position="70"/>
    </location>
</feature>
<dbReference type="GO" id="GO:0015074">
    <property type="term" value="P:DNA integration"/>
    <property type="evidence" value="ECO:0007669"/>
    <property type="project" value="InterPro"/>
</dbReference>
<dbReference type="InterPro" id="IPR011010">
    <property type="entry name" value="DNA_brk_join_enz"/>
</dbReference>
<keyword evidence="1" id="KW-0233">DNA recombination</keyword>
<sequence>EEVGLSRVSIWQHVKKLAKQAHIFRSIYPHCLRATASTMLAYQKISAPSLKYIMGWQSLLAAEDYVKSDMKLAHSEISQIYQKARS</sequence>
<evidence type="ECO:0000256" key="1">
    <source>
        <dbReference type="ARBA" id="ARBA00023172"/>
    </source>
</evidence>
<dbReference type="InterPro" id="IPR013762">
    <property type="entry name" value="Integrase-like_cat_sf"/>
</dbReference>
<dbReference type="Pfam" id="PF00589">
    <property type="entry name" value="Phage_integrase"/>
    <property type="match status" value="1"/>
</dbReference>
<protein>
    <recommendedName>
        <fullName evidence="2">Tyr recombinase domain-containing protein</fullName>
    </recommendedName>
</protein>
<reference evidence="3" key="1">
    <citation type="journal article" date="2014" name="Front. Microbiol.">
        <title>High frequency of phylogenetically diverse reductive dehalogenase-homologous genes in deep subseafloor sedimentary metagenomes.</title>
        <authorList>
            <person name="Kawai M."/>
            <person name="Futagami T."/>
            <person name="Toyoda A."/>
            <person name="Takaki Y."/>
            <person name="Nishi S."/>
            <person name="Hori S."/>
            <person name="Arai W."/>
            <person name="Tsubouchi T."/>
            <person name="Morono Y."/>
            <person name="Uchiyama I."/>
            <person name="Ito T."/>
            <person name="Fujiyama A."/>
            <person name="Inagaki F."/>
            <person name="Takami H."/>
        </authorList>
    </citation>
    <scope>NUCLEOTIDE SEQUENCE</scope>
    <source>
        <strain evidence="3">Expedition CK06-06</strain>
    </source>
</reference>
<dbReference type="AlphaFoldDB" id="X0TTD8"/>
<name>X0TTD8_9ZZZZ</name>
<dbReference type="Gene3D" id="1.10.443.10">
    <property type="entry name" value="Intergrase catalytic core"/>
    <property type="match status" value="1"/>
</dbReference>
<dbReference type="EMBL" id="BARS01013404">
    <property type="protein sequence ID" value="GAF96444.1"/>
    <property type="molecule type" value="Genomic_DNA"/>
</dbReference>
<evidence type="ECO:0000313" key="3">
    <source>
        <dbReference type="EMBL" id="GAF96444.1"/>
    </source>
</evidence>
<dbReference type="SUPFAM" id="SSF56349">
    <property type="entry name" value="DNA breaking-rejoining enzymes"/>
    <property type="match status" value="1"/>
</dbReference>
<dbReference type="InterPro" id="IPR002104">
    <property type="entry name" value="Integrase_catalytic"/>
</dbReference>